<keyword evidence="3" id="KW-1185">Reference proteome</keyword>
<dbReference type="EMBL" id="CP150951">
    <property type="protein sequence ID" value="WZC48983.1"/>
    <property type="molecule type" value="Genomic_DNA"/>
</dbReference>
<accession>A0ABZ2V3A0</accession>
<evidence type="ECO:0000313" key="2">
    <source>
        <dbReference type="EMBL" id="WZC48983.1"/>
    </source>
</evidence>
<evidence type="ECO:0000256" key="1">
    <source>
        <dbReference type="SAM" id="MobiDB-lite"/>
    </source>
</evidence>
<name>A0ABZ2V3A0_9RHOB</name>
<dbReference type="RefSeq" id="WP_341367096.1">
    <property type="nucleotide sequence ID" value="NZ_CP150951.2"/>
</dbReference>
<feature type="region of interest" description="Disordered" evidence="1">
    <location>
        <begin position="45"/>
        <end position="285"/>
    </location>
</feature>
<feature type="compositionally biased region" description="Low complexity" evidence="1">
    <location>
        <begin position="244"/>
        <end position="274"/>
    </location>
</feature>
<feature type="compositionally biased region" description="Low complexity" evidence="1">
    <location>
        <begin position="51"/>
        <end position="74"/>
    </location>
</feature>
<dbReference type="Gene3D" id="3.30.1150.10">
    <property type="match status" value="1"/>
</dbReference>
<gene>
    <name evidence="2" type="ORF">AABB29_19475</name>
</gene>
<proteinExistence type="predicted"/>
<organism evidence="2 3">
    <name type="scientific">Yoonia phaeophyticola</name>
    <dbReference type="NCBI Taxonomy" id="3137369"/>
    <lineage>
        <taxon>Bacteria</taxon>
        <taxon>Pseudomonadati</taxon>
        <taxon>Pseudomonadota</taxon>
        <taxon>Alphaproteobacteria</taxon>
        <taxon>Rhodobacterales</taxon>
        <taxon>Paracoccaceae</taxon>
        <taxon>Yoonia</taxon>
    </lineage>
</organism>
<feature type="compositionally biased region" description="Low complexity" evidence="1">
    <location>
        <begin position="187"/>
        <end position="198"/>
    </location>
</feature>
<evidence type="ECO:0000313" key="3">
    <source>
        <dbReference type="Proteomes" id="UP001440612"/>
    </source>
</evidence>
<feature type="compositionally biased region" description="Pro residues" evidence="1">
    <location>
        <begin position="75"/>
        <end position="111"/>
    </location>
</feature>
<feature type="compositionally biased region" description="Basic and acidic residues" evidence="1">
    <location>
        <begin position="136"/>
        <end position="146"/>
    </location>
</feature>
<reference evidence="3" key="1">
    <citation type="submission" date="2024-04" db="EMBL/GenBank/DDBJ databases">
        <title>Phylogenomic analyses of a clade within the roseobacter group suggest taxonomic reassignments of species of the genera Aestuariivita, Citreicella, Loktanella, Nautella, Pelagibaca, Ruegeria, Thalassobius, Thiobacimonas and Tropicibacter, and the proposal o.</title>
        <authorList>
            <person name="Jeon C.O."/>
        </authorList>
    </citation>
    <scope>NUCLEOTIDE SEQUENCE [LARGE SCALE GENOMIC DNA]</scope>
    <source>
        <strain evidence="3">BS5-3</strain>
    </source>
</reference>
<sequence length="381" mass="39665">MRTTGTTVSAIGHAGLIGWLILGWGFDAEPLEFSTTTVTVISGEEFEQAQAASTPDPGAADPATPTPPEVDVTPPSAPAAQEPPDPTPLPDPVEPPAEDTPPPSAPVPPAPADVSDDLPIEPPAPVTPPPTPDVEISDRPTPRPAERITSQPNDPPPPDASVDDIVRESVAPDDDAPADIVAEEQDPTAPEASAPEIAIADEEPSTVLETSMRPQVRPSRPEPPAPEQVAEVADTQEPVEPTEPDTNAADAAAEALAEALAEATAEPAAEAPAADPGPPMSGAERDSFRIAVNGCWNVDPGSVASRVTVEVGFNLDRNGLVQGDVRLISSNGDQASTNTAFEAARRAILRCQSGGYQLPAEKYEQWKEVVITFDPSGMRLR</sequence>
<dbReference type="Proteomes" id="UP001440612">
    <property type="component" value="Chromosome"/>
</dbReference>
<feature type="compositionally biased region" description="Pro residues" evidence="1">
    <location>
        <begin position="120"/>
        <end position="132"/>
    </location>
</feature>
<feature type="compositionally biased region" description="Acidic residues" evidence="1">
    <location>
        <begin position="171"/>
        <end position="186"/>
    </location>
</feature>
<protein>
    <submittedName>
        <fullName evidence="2">Energy transducer TonB</fullName>
    </submittedName>
</protein>